<sequence>MNSYPLVSIIIPNYNHAPFLKERIDSVLNQTYDNFEVIILDDKSTDNSKEVIEVYRSHPRISQIVYNEENSGSTFKQWQKGFSLAKGEYIWIAESDDIAHPDFLKNLINAIAGDKGVVLAATGITLINEDGKTLGYESISKSKYIRKYSSKQFIRENMLIGNHLLNASSAIFRKDIISKIPKDYTKLKASGDYLFWVEIANQGKTVEIPDKLDYFRRSSTTVTPRLYASGKAFEESKIVFSRLQELGYAKGLYRNLIVGFRMNQIKKSRGFSSEEVRQHCFNLWKQENKLPLFDYSVLFLFGIYRKVKRYLRNL</sequence>
<dbReference type="GO" id="GO:0016740">
    <property type="term" value="F:transferase activity"/>
    <property type="evidence" value="ECO:0007669"/>
    <property type="project" value="UniProtKB-KW"/>
</dbReference>
<dbReference type="KEGG" id="mgod:E7746_00655"/>
<organism evidence="2 3">
    <name type="scientific">Muribaculum gordoncarteri</name>
    <dbReference type="NCBI Taxonomy" id="2530390"/>
    <lineage>
        <taxon>Bacteria</taxon>
        <taxon>Pseudomonadati</taxon>
        <taxon>Bacteroidota</taxon>
        <taxon>Bacteroidia</taxon>
        <taxon>Bacteroidales</taxon>
        <taxon>Muribaculaceae</taxon>
        <taxon>Muribaculum</taxon>
    </lineage>
</organism>
<feature type="domain" description="Glycosyltransferase 2-like" evidence="1">
    <location>
        <begin position="8"/>
        <end position="176"/>
    </location>
</feature>
<evidence type="ECO:0000259" key="1">
    <source>
        <dbReference type="Pfam" id="PF00535"/>
    </source>
</evidence>
<dbReference type="AlphaFoldDB" id="A0A4P7VD43"/>
<dbReference type="OrthoDB" id="635429at2"/>
<evidence type="ECO:0000313" key="2">
    <source>
        <dbReference type="EMBL" id="QCD34494.1"/>
    </source>
</evidence>
<gene>
    <name evidence="2" type="ORF">E7746_00655</name>
</gene>
<keyword evidence="3" id="KW-1185">Reference proteome</keyword>
<dbReference type="SUPFAM" id="SSF53448">
    <property type="entry name" value="Nucleotide-diphospho-sugar transferases"/>
    <property type="match status" value="1"/>
</dbReference>
<name>A0A4P7VD43_9BACT</name>
<dbReference type="InterPro" id="IPR029044">
    <property type="entry name" value="Nucleotide-diphossugar_trans"/>
</dbReference>
<reference evidence="2 3" key="1">
    <citation type="submission" date="2019-02" db="EMBL/GenBank/DDBJ databases">
        <title>Isolation and identification of novel species under the genus Muribaculum.</title>
        <authorList>
            <person name="Miyake S."/>
            <person name="Ding Y."/>
            <person name="Low A."/>
            <person name="Soh M."/>
            <person name="Seedorf H."/>
        </authorList>
    </citation>
    <scope>NUCLEOTIDE SEQUENCE [LARGE SCALE GENOMIC DNA]</scope>
    <source>
        <strain evidence="2 3">TLL-A4</strain>
    </source>
</reference>
<dbReference type="RefSeq" id="WP_136409504.1">
    <property type="nucleotide sequence ID" value="NZ_CP039393.1"/>
</dbReference>
<accession>A0A4P7VD43</accession>
<dbReference type="InterPro" id="IPR050834">
    <property type="entry name" value="Glycosyltransf_2"/>
</dbReference>
<dbReference type="PANTHER" id="PTHR43685:SF11">
    <property type="entry name" value="GLYCOSYLTRANSFERASE TAGX-RELATED"/>
    <property type="match status" value="1"/>
</dbReference>
<dbReference type="InterPro" id="IPR001173">
    <property type="entry name" value="Glyco_trans_2-like"/>
</dbReference>
<dbReference type="PANTHER" id="PTHR43685">
    <property type="entry name" value="GLYCOSYLTRANSFERASE"/>
    <property type="match status" value="1"/>
</dbReference>
<dbReference type="Pfam" id="PF00535">
    <property type="entry name" value="Glycos_transf_2"/>
    <property type="match status" value="1"/>
</dbReference>
<dbReference type="Proteomes" id="UP000297031">
    <property type="component" value="Chromosome"/>
</dbReference>
<protein>
    <submittedName>
        <fullName evidence="2">Glycosyltransferase</fullName>
    </submittedName>
</protein>
<dbReference type="Gene3D" id="3.90.550.10">
    <property type="entry name" value="Spore Coat Polysaccharide Biosynthesis Protein SpsA, Chain A"/>
    <property type="match status" value="1"/>
</dbReference>
<proteinExistence type="predicted"/>
<dbReference type="EMBL" id="CP039393">
    <property type="protein sequence ID" value="QCD34494.1"/>
    <property type="molecule type" value="Genomic_DNA"/>
</dbReference>
<evidence type="ECO:0000313" key="3">
    <source>
        <dbReference type="Proteomes" id="UP000297031"/>
    </source>
</evidence>
<keyword evidence="2" id="KW-0808">Transferase</keyword>